<dbReference type="EMBL" id="QXFU01000210">
    <property type="protein sequence ID" value="KAE9040204.1"/>
    <property type="molecule type" value="Genomic_DNA"/>
</dbReference>
<evidence type="ECO:0000256" key="1">
    <source>
        <dbReference type="SAM" id="Coils"/>
    </source>
</evidence>
<dbReference type="Proteomes" id="UP000429607">
    <property type="component" value="Unassembled WGS sequence"/>
</dbReference>
<proteinExistence type="predicted"/>
<dbReference type="AlphaFoldDB" id="A0A6A3N7I9"/>
<sequence length="413" mass="46245">MTDDDQVDALLADVARFLVKSDTSSAFVQATPLKSNPDSLLVSSHQLLAETEALLSSEADNNSLLGANSTRTVSKAEPISAEKRREIRNAQAAQRRLRYRQKLKNEKETLQQQENQLSQELSRLHQARVDGRSVQGDKTLSLWKAIATRQKERRVEAEAQQRQLRAAVVGRARLIHQMNALLQRPDTQVEKNDSCGDRNDRGESALLRTFVGELGELYTCTDQIMEEMDFTVTYPLVYRPTRACAQGAEIYASANATVVPFDFEQTCRAMSVLMMTDPTEKTIREPQNTATVKYQVESQLKPGEDFKLMVHMAVRRYREPGRMVFVWRGLVEGLGALSGYHTDETGWLVLRPHLTSTLLKSYVRFVPMSVGEAGVTGSNEDTDQFAEVVIKAGEDEVSGLMAMLENMLIGEAK</sequence>
<evidence type="ECO:0008006" key="6">
    <source>
        <dbReference type="Google" id="ProtNLM"/>
    </source>
</evidence>
<organism evidence="2 5">
    <name type="scientific">Phytophthora rubi</name>
    <dbReference type="NCBI Taxonomy" id="129364"/>
    <lineage>
        <taxon>Eukaryota</taxon>
        <taxon>Sar</taxon>
        <taxon>Stramenopiles</taxon>
        <taxon>Oomycota</taxon>
        <taxon>Peronosporomycetes</taxon>
        <taxon>Peronosporales</taxon>
        <taxon>Peronosporaceae</taxon>
        <taxon>Phytophthora</taxon>
    </lineage>
</organism>
<evidence type="ECO:0000313" key="2">
    <source>
        <dbReference type="EMBL" id="KAE9040204.1"/>
    </source>
</evidence>
<keyword evidence="1" id="KW-0175">Coiled coil</keyword>
<name>A0A6A3N7I9_9STRA</name>
<gene>
    <name evidence="3" type="ORF">PR001_g6631</name>
    <name evidence="2" type="ORF">PR002_g5070</name>
</gene>
<dbReference type="Proteomes" id="UP000435112">
    <property type="component" value="Unassembled WGS sequence"/>
</dbReference>
<evidence type="ECO:0000313" key="3">
    <source>
        <dbReference type="EMBL" id="KAE9041420.1"/>
    </source>
</evidence>
<dbReference type="EMBL" id="QXFV01000314">
    <property type="protein sequence ID" value="KAE9041420.1"/>
    <property type="molecule type" value="Genomic_DNA"/>
</dbReference>
<evidence type="ECO:0000313" key="5">
    <source>
        <dbReference type="Proteomes" id="UP000435112"/>
    </source>
</evidence>
<protein>
    <recommendedName>
        <fullName evidence="6">BZIP domain-containing protein</fullName>
    </recommendedName>
</protein>
<evidence type="ECO:0000313" key="4">
    <source>
        <dbReference type="Proteomes" id="UP000429607"/>
    </source>
</evidence>
<dbReference type="OrthoDB" id="104745at2759"/>
<comment type="caution">
    <text evidence="2">The sequence shown here is derived from an EMBL/GenBank/DDBJ whole genome shotgun (WGS) entry which is preliminary data.</text>
</comment>
<reference evidence="4 5" key="1">
    <citation type="submission" date="2018-09" db="EMBL/GenBank/DDBJ databases">
        <title>Genomic investigation of the strawberry pathogen Phytophthora fragariae indicates pathogenicity is determined by transcriptional variation in three key races.</title>
        <authorList>
            <person name="Adams T.M."/>
            <person name="Armitage A.D."/>
            <person name="Sobczyk M.K."/>
            <person name="Bates H.J."/>
            <person name="Dunwell J.M."/>
            <person name="Nellist C.F."/>
            <person name="Harrison R.J."/>
        </authorList>
    </citation>
    <scope>NUCLEOTIDE SEQUENCE [LARGE SCALE GENOMIC DNA]</scope>
    <source>
        <strain evidence="3 4">SCRP249</strain>
        <strain evidence="2 5">SCRP324</strain>
    </source>
</reference>
<feature type="coiled-coil region" evidence="1">
    <location>
        <begin position="89"/>
        <end position="167"/>
    </location>
</feature>
<accession>A0A6A3N7I9</accession>